<dbReference type="PANTHER" id="PTHR48092">
    <property type="entry name" value="KNIRPS-RELATED PROTEIN-RELATED"/>
    <property type="match status" value="1"/>
</dbReference>
<dbReference type="AlphaFoldDB" id="A0A7R8W177"/>
<dbReference type="GO" id="GO:0008270">
    <property type="term" value="F:zinc ion binding"/>
    <property type="evidence" value="ECO:0007669"/>
    <property type="project" value="UniProtKB-KW"/>
</dbReference>
<dbReference type="InterPro" id="IPR050200">
    <property type="entry name" value="Nuclear_hormone_rcpt_NR3"/>
</dbReference>
<protein>
    <submittedName>
        <fullName evidence="9">Uncharacterized protein</fullName>
    </submittedName>
</protein>
<proteinExistence type="predicted"/>
<evidence type="ECO:0000256" key="8">
    <source>
        <dbReference type="ARBA" id="ARBA00023242"/>
    </source>
</evidence>
<evidence type="ECO:0000256" key="5">
    <source>
        <dbReference type="ARBA" id="ARBA00023125"/>
    </source>
</evidence>
<evidence type="ECO:0000256" key="6">
    <source>
        <dbReference type="ARBA" id="ARBA00023163"/>
    </source>
</evidence>
<keyword evidence="7" id="KW-0675">Receptor</keyword>
<dbReference type="GO" id="GO:0043565">
    <property type="term" value="F:sequence-specific DNA binding"/>
    <property type="evidence" value="ECO:0007669"/>
    <property type="project" value="InterPro"/>
</dbReference>
<sequence length="190" mass="20571">MRLFDGKEMISHVINGGEQQTLRGNSSVLADLVVRKFSPGAPSERVGSVAIPVMRLSDTMKVKNRFLLPPQTPAAIISSAFEMSSKMDLDIGPPIDQAVMNQLCKVCGEPAAGFHFGAFTCEGCKEFDAVGPPQTLFKGYAKEQNLKYLSWLKCPVNLLERVNDCANSPESVKEVEGAGPSVCCLAFEEV</sequence>
<dbReference type="EMBL" id="OB660108">
    <property type="protein sequence ID" value="CAD7222828.1"/>
    <property type="molecule type" value="Genomic_DNA"/>
</dbReference>
<keyword evidence="8" id="KW-0539">Nucleus</keyword>
<dbReference type="OrthoDB" id="6509134at2759"/>
<gene>
    <name evidence="9" type="ORF">CTOB1V02_LOCUS825</name>
</gene>
<keyword evidence="3" id="KW-0862">Zinc</keyword>
<evidence type="ECO:0000256" key="3">
    <source>
        <dbReference type="ARBA" id="ARBA00022833"/>
    </source>
</evidence>
<reference evidence="9" key="1">
    <citation type="submission" date="2020-11" db="EMBL/GenBank/DDBJ databases">
        <authorList>
            <person name="Tran Van P."/>
        </authorList>
    </citation>
    <scope>NUCLEOTIDE SEQUENCE</scope>
</reference>
<evidence type="ECO:0000256" key="7">
    <source>
        <dbReference type="ARBA" id="ARBA00023170"/>
    </source>
</evidence>
<dbReference type="Gene3D" id="3.30.50.10">
    <property type="entry name" value="Erythroid Transcription Factor GATA-1, subunit A"/>
    <property type="match status" value="1"/>
</dbReference>
<evidence type="ECO:0000313" key="9">
    <source>
        <dbReference type="EMBL" id="CAD7222828.1"/>
    </source>
</evidence>
<name>A0A7R8W177_9CRUS</name>
<evidence type="ECO:0000256" key="2">
    <source>
        <dbReference type="ARBA" id="ARBA00022771"/>
    </source>
</evidence>
<keyword evidence="1" id="KW-0479">Metal-binding</keyword>
<accession>A0A7R8W177</accession>
<keyword evidence="5" id="KW-0238">DNA-binding</keyword>
<dbReference type="Pfam" id="PF00105">
    <property type="entry name" value="zf-C4"/>
    <property type="match status" value="1"/>
</dbReference>
<evidence type="ECO:0000256" key="1">
    <source>
        <dbReference type="ARBA" id="ARBA00022723"/>
    </source>
</evidence>
<keyword evidence="2" id="KW-0863">Zinc-finger</keyword>
<keyword evidence="4" id="KW-0805">Transcription regulation</keyword>
<dbReference type="InterPro" id="IPR013088">
    <property type="entry name" value="Znf_NHR/GATA"/>
</dbReference>
<dbReference type="SMART" id="SM00399">
    <property type="entry name" value="ZnF_C4"/>
    <property type="match status" value="1"/>
</dbReference>
<dbReference type="GO" id="GO:0003700">
    <property type="term" value="F:DNA-binding transcription factor activity"/>
    <property type="evidence" value="ECO:0007669"/>
    <property type="project" value="InterPro"/>
</dbReference>
<dbReference type="InterPro" id="IPR001628">
    <property type="entry name" value="Znf_hrmn_rcpt"/>
</dbReference>
<evidence type="ECO:0000256" key="4">
    <source>
        <dbReference type="ARBA" id="ARBA00023015"/>
    </source>
</evidence>
<organism evidence="9">
    <name type="scientific">Cyprideis torosa</name>
    <dbReference type="NCBI Taxonomy" id="163714"/>
    <lineage>
        <taxon>Eukaryota</taxon>
        <taxon>Metazoa</taxon>
        <taxon>Ecdysozoa</taxon>
        <taxon>Arthropoda</taxon>
        <taxon>Crustacea</taxon>
        <taxon>Oligostraca</taxon>
        <taxon>Ostracoda</taxon>
        <taxon>Podocopa</taxon>
        <taxon>Podocopida</taxon>
        <taxon>Cytherocopina</taxon>
        <taxon>Cytheroidea</taxon>
        <taxon>Cytherideidae</taxon>
        <taxon>Cyprideis</taxon>
    </lineage>
</organism>
<dbReference type="SUPFAM" id="SSF57716">
    <property type="entry name" value="Glucocorticoid receptor-like (DNA-binding domain)"/>
    <property type="match status" value="1"/>
</dbReference>
<dbReference type="PROSITE" id="PS51030">
    <property type="entry name" value="NUCLEAR_REC_DBD_2"/>
    <property type="match status" value="1"/>
</dbReference>
<keyword evidence="6" id="KW-0804">Transcription</keyword>